<sequence length="86" mass="10163">MLIIAHLDEDREALWCVFADKIGNLGEKFLIELKSGDISAKEGKLGFVPCIWTHIRPIIRFDIREIRSDEDIFMWFKLGVFEKYFQ</sequence>
<gene>
    <name evidence="1" type="ORF">ACD_78C00362G0002</name>
</gene>
<dbReference type="EMBL" id="AMFJ01034362">
    <property type="protein sequence ID" value="EKD29550.1"/>
    <property type="molecule type" value="Genomic_DNA"/>
</dbReference>
<protein>
    <submittedName>
        <fullName evidence="1">Uncharacterized protein</fullName>
    </submittedName>
</protein>
<organism evidence="1">
    <name type="scientific">uncultured bacterium</name>
    <name type="common">gcode 4</name>
    <dbReference type="NCBI Taxonomy" id="1234023"/>
    <lineage>
        <taxon>Bacteria</taxon>
        <taxon>environmental samples</taxon>
    </lineage>
</organism>
<dbReference type="AlphaFoldDB" id="K1XGY0"/>
<name>K1XGY0_9BACT</name>
<reference evidence="1" key="1">
    <citation type="journal article" date="2012" name="Science">
        <title>Fermentation, hydrogen, and sulfur metabolism in multiple uncultivated bacterial phyla.</title>
        <authorList>
            <person name="Wrighton K.C."/>
            <person name="Thomas B.C."/>
            <person name="Sharon I."/>
            <person name="Miller C.S."/>
            <person name="Castelle C.J."/>
            <person name="VerBerkmoes N.C."/>
            <person name="Wilkins M.J."/>
            <person name="Hettich R.L."/>
            <person name="Lipton M.S."/>
            <person name="Williams K.H."/>
            <person name="Long P.E."/>
            <person name="Banfield J.F."/>
        </authorList>
    </citation>
    <scope>NUCLEOTIDE SEQUENCE [LARGE SCALE GENOMIC DNA]</scope>
</reference>
<comment type="caution">
    <text evidence="1">The sequence shown here is derived from an EMBL/GenBank/DDBJ whole genome shotgun (WGS) entry which is preliminary data.</text>
</comment>
<proteinExistence type="predicted"/>
<accession>K1XGY0</accession>
<evidence type="ECO:0000313" key="1">
    <source>
        <dbReference type="EMBL" id="EKD29550.1"/>
    </source>
</evidence>